<dbReference type="InterPro" id="IPR029044">
    <property type="entry name" value="Nucleotide-diphossugar_trans"/>
</dbReference>
<evidence type="ECO:0000313" key="3">
    <source>
        <dbReference type="EMBL" id="MBE3639789.1"/>
    </source>
</evidence>
<dbReference type="Gene3D" id="3.40.50.11090">
    <property type="match status" value="1"/>
</dbReference>
<proteinExistence type="predicted"/>
<comment type="caution">
    <text evidence="3">The sequence shown here is derived from an EMBL/GenBank/DDBJ whole genome shotgun (WGS) entry which is preliminary data.</text>
</comment>
<dbReference type="InterPro" id="IPR048510">
    <property type="entry name" value="WsaF_N"/>
</dbReference>
<feature type="domain" description="WsaF C-terminal" evidence="2">
    <location>
        <begin position="584"/>
        <end position="716"/>
    </location>
</feature>
<keyword evidence="3" id="KW-0808">Transferase</keyword>
<dbReference type="SUPFAM" id="SSF53448">
    <property type="entry name" value="Nucleotide-diphospho-sugar transferases"/>
    <property type="match status" value="1"/>
</dbReference>
<dbReference type="InterPro" id="IPR055050">
    <property type="entry name" value="WsaF_C"/>
</dbReference>
<reference evidence="3" key="1">
    <citation type="submission" date="2020-09" db="EMBL/GenBank/DDBJ databases">
        <title>A novel bacterium of genus Mangrovicoccus, isolated from South China Sea.</title>
        <authorList>
            <person name="Huang H."/>
            <person name="Mo K."/>
            <person name="Hu Y."/>
        </authorList>
    </citation>
    <scope>NUCLEOTIDE SEQUENCE</scope>
    <source>
        <strain evidence="3">HB182678</strain>
    </source>
</reference>
<dbReference type="Pfam" id="PF21374">
    <property type="entry name" value="WsaF_N"/>
    <property type="match status" value="1"/>
</dbReference>
<accession>A0A8J6Z8D6</accession>
<dbReference type="Gene3D" id="3.90.550.10">
    <property type="entry name" value="Spore Coat Polysaccharide Biosynthesis Protein SpsA, Chain A"/>
    <property type="match status" value="1"/>
</dbReference>
<keyword evidence="4" id="KW-1185">Reference proteome</keyword>
<dbReference type="Pfam" id="PF22772">
    <property type="entry name" value="WsaF_C"/>
    <property type="match status" value="1"/>
</dbReference>
<gene>
    <name evidence="3" type="ORF">ICN82_16425</name>
</gene>
<dbReference type="RefSeq" id="WP_193184834.1">
    <property type="nucleotide sequence ID" value="NZ_JACVXA010000059.1"/>
</dbReference>
<evidence type="ECO:0000259" key="1">
    <source>
        <dbReference type="Pfam" id="PF21374"/>
    </source>
</evidence>
<feature type="domain" description="WsaF N-terminal" evidence="1">
    <location>
        <begin position="396"/>
        <end position="541"/>
    </location>
</feature>
<protein>
    <submittedName>
        <fullName evidence="3">Glycosyl transferase family 1</fullName>
    </submittedName>
</protein>
<organism evidence="3 4">
    <name type="scientific">Mangrovicoccus algicola</name>
    <dbReference type="NCBI Taxonomy" id="2771008"/>
    <lineage>
        <taxon>Bacteria</taxon>
        <taxon>Pseudomonadati</taxon>
        <taxon>Pseudomonadota</taxon>
        <taxon>Alphaproteobacteria</taxon>
        <taxon>Rhodobacterales</taxon>
        <taxon>Paracoccaceae</taxon>
        <taxon>Mangrovicoccus</taxon>
    </lineage>
</organism>
<name>A0A8J6Z8D6_9RHOB</name>
<dbReference type="GO" id="GO:0016740">
    <property type="term" value="F:transferase activity"/>
    <property type="evidence" value="ECO:0007669"/>
    <property type="project" value="UniProtKB-KW"/>
</dbReference>
<evidence type="ECO:0000259" key="2">
    <source>
        <dbReference type="Pfam" id="PF22772"/>
    </source>
</evidence>
<dbReference type="GO" id="GO:0030247">
    <property type="term" value="F:polysaccharide binding"/>
    <property type="evidence" value="ECO:0007669"/>
    <property type="project" value="InterPro"/>
</dbReference>
<evidence type="ECO:0000313" key="4">
    <source>
        <dbReference type="Proteomes" id="UP000609121"/>
    </source>
</evidence>
<sequence length="763" mass="83198">MTPRPPVVHVVMAVHDPQPGHLRAQLASLAAQVGVELRLHAVIADLVSGEMVQKQAVDAGVAAEILMPPRRLNAVKAFEFGLAGALGAAGRGDLFALSDQDDIWHPDKLRRGVDALRDMPGCQLVHSDARVVDDQGNVLAESLFALERRDPATGLRRLLYRNSVTGMTALFTGDVAAHALPFPQQSGLFFYHDLWLGVIAAAKGPVRLLRTPLVDYRQHAGNAVGCAARRAGPRPLSRPWLRQRLASFALACYLAKSLVLRADQIAQSEPAAFDRRRMRALRPYLRHYGPGLAFFADAAGYALRGYGTLADHAFSQGLVKIGRLAWALRRTMRLDITNRLREFDDIGYAMAPGTLPQKAPQGPGPGARAWQAYADPRKIPRWKCRIRHDVPRDCTILLPTLNPTEIFAGVATALRLGTAMAEQGARLRFVATDLPLVSPHASRSFVAERIAPGHRESTMPRLSFACGVTAEELDFAPGEMIVATAWWTAHLARHILEQRGIGTGRFHYLIQDYEPNFYAWGTEYAAAAETYSMPCVPIFNTTLLRDYFRSREHDFGGRGGLAFRPSIDIARYAALDRLGGRRKRRIALYGRPEVPRNMFPLCIEALVRFLGTTGIRPEEAELVSVGLAHDPVALPGGHCLQSLGKLPMDEYPLFLSTVDVGLALMYSPHPSHLPIEMAAAGVQVVTNGFGPKDLSRLSPLIRSAEPTPAALARALQAAWQAAAVPAPPAARQIDLSPLGMTLEEIAASMARDAAGPSGRRRVA</sequence>
<dbReference type="Gene3D" id="3.40.50.2000">
    <property type="entry name" value="Glycogen Phosphorylase B"/>
    <property type="match status" value="1"/>
</dbReference>
<dbReference type="Proteomes" id="UP000609121">
    <property type="component" value="Unassembled WGS sequence"/>
</dbReference>
<dbReference type="EMBL" id="JACVXA010000059">
    <property type="protein sequence ID" value="MBE3639789.1"/>
    <property type="molecule type" value="Genomic_DNA"/>
</dbReference>
<dbReference type="AlphaFoldDB" id="A0A8J6Z8D6"/>